<dbReference type="SUPFAM" id="SSF46894">
    <property type="entry name" value="C-terminal effector domain of the bipartite response regulators"/>
    <property type="match status" value="1"/>
</dbReference>
<reference evidence="5 6" key="1">
    <citation type="submission" date="2014-07" db="EMBL/GenBank/DDBJ databases">
        <title>Whole Genome Sequence of the Amycolatopsis methanolica 239.</title>
        <authorList>
            <person name="Tang B."/>
        </authorList>
    </citation>
    <scope>NUCLEOTIDE SEQUENCE [LARGE SCALE GENOMIC DNA]</scope>
    <source>
        <strain evidence="5 6">239</strain>
    </source>
</reference>
<dbReference type="Gene3D" id="1.10.10.10">
    <property type="entry name" value="Winged helix-like DNA-binding domain superfamily/Winged helix DNA-binding domain"/>
    <property type="match status" value="1"/>
</dbReference>
<dbReference type="Pfam" id="PF03704">
    <property type="entry name" value="BTAD"/>
    <property type="match status" value="1"/>
</dbReference>
<dbReference type="EMBL" id="CP009110">
    <property type="protein sequence ID" value="AIJ26645.1"/>
    <property type="molecule type" value="Genomic_DNA"/>
</dbReference>
<keyword evidence="6" id="KW-1185">Reference proteome</keyword>
<dbReference type="SUPFAM" id="SSF52540">
    <property type="entry name" value="P-loop containing nucleoside triphosphate hydrolases"/>
    <property type="match status" value="1"/>
</dbReference>
<feature type="DNA-binding region" description="OmpR/PhoB-type" evidence="3">
    <location>
        <begin position="1"/>
        <end position="91"/>
    </location>
</feature>
<dbReference type="GO" id="GO:0003677">
    <property type="term" value="F:DNA binding"/>
    <property type="evidence" value="ECO:0007669"/>
    <property type="project" value="UniProtKB-UniRule"/>
</dbReference>
<dbReference type="InterPro" id="IPR016032">
    <property type="entry name" value="Sig_transdc_resp-reg_C-effctor"/>
</dbReference>
<dbReference type="OrthoDB" id="9812579at2"/>
<comment type="similarity">
    <text evidence="1">Belongs to the AfsR/DnrI/RedD regulatory family.</text>
</comment>
<dbReference type="RefSeq" id="WP_017985415.1">
    <property type="nucleotide sequence ID" value="NZ_AQUL01000001.1"/>
</dbReference>
<proteinExistence type="inferred from homology"/>
<dbReference type="Pfam" id="PF00486">
    <property type="entry name" value="Trans_reg_C"/>
    <property type="match status" value="1"/>
</dbReference>
<dbReference type="InterPro" id="IPR036388">
    <property type="entry name" value="WH-like_DNA-bd_sf"/>
</dbReference>
<sequence length="1035" mass="110826">MRVALLGPVRAQADDGTPIDIGGARLRMLLARLALDPGRAVSADTLIDDLWGAEPPTDGANALQSLVSRLRRALGGAGTITSGSGGYTLDADVDAHRFEELAARGRRELAAGRHREAAAVLGEALALWRGDALADVLDAPFAQAPVARLDELRIAAVEDRFEAELALGRHAEVLADLDAAGEAHPLRERLASLRMRALAANGRQADALAVFERTRSTLAEELGVDPSAELREAHLAVLRGEVAPPRAEPALPVRLTSFVGRERELDQVARALSASRLVTLVGPGGAGKTRLATEAAERHPARAWFVPLAGVRDADDVTGAVLGALGPLDFRVTSAPKAPVDAMAQIVALLDGGDALLVLDNCEHVVDAAADVAFQLLARVPGLRVLATSREPLAITGEALCQVGPLEVAEAVRLFTERAVAVRPGFVLDESTSDAVTEICRSLDGMPLALELAAARLRSMTADQIARRLDDRFRLLNSGSRTAVPRQRTLRAVVEWSWDLLEKPERILARRLSVFAGGATVSSAEAVCADELLPAEDVLYVLGSLVEKSIVDAVSTGGEPRYRMLETIRAYGAERLDESGERDDVVRRFTGFFAGLAEEHEPKLRGHGQVRAIEVFGAEHDNITAAVRRALDGQDSGTAARLVVATLWYWVIRGFNAEPAPLLDEVLRHDGLPDHARACLSVMHALMTSLPMVRRDDLPELTAECVRSGAVERYPMLALALPMSCFLGGRRDLAEQEVRRVLRGSDRWAISCASWAEGVMADQDGDLDRSGRARDRAVAGFRECGDRWGTAMTVAMQAEAHSLRGEHDAAIAGFEEGVRIARELSAADDLVQQLSRLAEERFRAGDAEAAWRDIAEAERLVGDKIDRRATVALRKFDIARRCGELEVARAEHAWLAANASRIPFPVDMAGELVAVAGASLLVTEGRPAEAWALLAAPLRSSSQRRDLPDVAKAATVVARAFHAEGDAEQAAWALGLSAAIRGVFDSGDPELRAVVAALREALGADAYEEAYQRGARLGSPRAIAAVKAAVAGRIR</sequence>
<dbReference type="Pfam" id="PF25872">
    <property type="entry name" value="HTH_77"/>
    <property type="match status" value="1"/>
</dbReference>
<evidence type="ECO:0000256" key="3">
    <source>
        <dbReference type="PROSITE-ProRule" id="PRU01091"/>
    </source>
</evidence>
<dbReference type="PRINTS" id="PR00364">
    <property type="entry name" value="DISEASERSIST"/>
</dbReference>
<dbReference type="Gene3D" id="3.40.50.300">
    <property type="entry name" value="P-loop containing nucleotide triphosphate hydrolases"/>
    <property type="match status" value="1"/>
</dbReference>
<evidence type="ECO:0000259" key="4">
    <source>
        <dbReference type="PROSITE" id="PS51755"/>
    </source>
</evidence>
<dbReference type="STRING" id="1068978.AMETH_6553"/>
<dbReference type="PROSITE" id="PS51755">
    <property type="entry name" value="OMPR_PHOB"/>
    <property type="match status" value="1"/>
</dbReference>
<evidence type="ECO:0000256" key="1">
    <source>
        <dbReference type="ARBA" id="ARBA00005820"/>
    </source>
</evidence>
<dbReference type="Pfam" id="PF13191">
    <property type="entry name" value="AAA_16"/>
    <property type="match status" value="1"/>
</dbReference>
<protein>
    <recommendedName>
        <fullName evidence="4">OmpR/PhoB-type domain-containing protein</fullName>
    </recommendedName>
</protein>
<dbReference type="KEGG" id="amq:AMETH_6553"/>
<dbReference type="InterPro" id="IPR027417">
    <property type="entry name" value="P-loop_NTPase"/>
</dbReference>
<dbReference type="InterPro" id="IPR005158">
    <property type="entry name" value="BTAD"/>
</dbReference>
<evidence type="ECO:0000256" key="2">
    <source>
        <dbReference type="ARBA" id="ARBA00023125"/>
    </source>
</evidence>
<keyword evidence="2 3" id="KW-0238">DNA-binding</keyword>
<feature type="domain" description="OmpR/PhoB-type" evidence="4">
    <location>
        <begin position="1"/>
        <end position="91"/>
    </location>
</feature>
<dbReference type="GO" id="GO:0006355">
    <property type="term" value="P:regulation of DNA-templated transcription"/>
    <property type="evidence" value="ECO:0007669"/>
    <property type="project" value="InterPro"/>
</dbReference>
<dbReference type="eggNOG" id="COG3903">
    <property type="taxonomic scope" value="Bacteria"/>
</dbReference>
<dbReference type="SUPFAM" id="SSF48452">
    <property type="entry name" value="TPR-like"/>
    <property type="match status" value="2"/>
</dbReference>
<dbReference type="InterPro" id="IPR058852">
    <property type="entry name" value="HTH_77"/>
</dbReference>
<dbReference type="PANTHER" id="PTHR47691:SF3">
    <property type="entry name" value="HTH-TYPE TRANSCRIPTIONAL REGULATOR RV0890C-RELATED"/>
    <property type="match status" value="1"/>
</dbReference>
<dbReference type="PATRIC" id="fig|1068978.7.peg.7042"/>
<dbReference type="Proteomes" id="UP000062973">
    <property type="component" value="Chromosome"/>
</dbReference>
<dbReference type="GO" id="GO:0000160">
    <property type="term" value="P:phosphorelay signal transduction system"/>
    <property type="evidence" value="ECO:0007669"/>
    <property type="project" value="InterPro"/>
</dbReference>
<dbReference type="SMART" id="SM01043">
    <property type="entry name" value="BTAD"/>
    <property type="match status" value="1"/>
</dbReference>
<dbReference type="InterPro" id="IPR041664">
    <property type="entry name" value="AAA_16"/>
</dbReference>
<gene>
    <name evidence="5" type="ORF">AMETH_6553</name>
</gene>
<dbReference type="InterPro" id="IPR001867">
    <property type="entry name" value="OmpR/PhoB-type_DNA-bd"/>
</dbReference>
<evidence type="ECO:0000313" key="5">
    <source>
        <dbReference type="EMBL" id="AIJ26645.1"/>
    </source>
</evidence>
<dbReference type="AlphaFoldDB" id="A0A076N737"/>
<organism evidence="5 6">
    <name type="scientific">Amycolatopsis methanolica 239</name>
    <dbReference type="NCBI Taxonomy" id="1068978"/>
    <lineage>
        <taxon>Bacteria</taxon>
        <taxon>Bacillati</taxon>
        <taxon>Actinomycetota</taxon>
        <taxon>Actinomycetes</taxon>
        <taxon>Pseudonocardiales</taxon>
        <taxon>Pseudonocardiaceae</taxon>
        <taxon>Amycolatopsis</taxon>
        <taxon>Amycolatopsis methanolica group</taxon>
    </lineage>
</organism>
<dbReference type="Gene3D" id="1.25.40.10">
    <property type="entry name" value="Tetratricopeptide repeat domain"/>
    <property type="match status" value="1"/>
</dbReference>
<dbReference type="HOGENOM" id="CLU_004665_1_3_11"/>
<accession>A0A076N737</accession>
<dbReference type="InterPro" id="IPR011990">
    <property type="entry name" value="TPR-like_helical_dom_sf"/>
</dbReference>
<dbReference type="PANTHER" id="PTHR47691">
    <property type="entry name" value="REGULATOR-RELATED"/>
    <property type="match status" value="1"/>
</dbReference>
<dbReference type="SMART" id="SM00862">
    <property type="entry name" value="Trans_reg_C"/>
    <property type="match status" value="1"/>
</dbReference>
<dbReference type="CDD" id="cd15831">
    <property type="entry name" value="BTAD"/>
    <property type="match status" value="1"/>
</dbReference>
<evidence type="ECO:0000313" key="6">
    <source>
        <dbReference type="Proteomes" id="UP000062973"/>
    </source>
</evidence>
<name>A0A076N737_AMYME</name>
<dbReference type="eggNOG" id="COG3629">
    <property type="taxonomic scope" value="Bacteria"/>
</dbReference>